<dbReference type="OrthoDB" id="4182572at2759"/>
<dbReference type="AlphaFoldDB" id="A0A1J9QWX9"/>
<dbReference type="STRING" id="1658174.A0A1J9QWX9"/>
<evidence type="ECO:0000256" key="1">
    <source>
        <dbReference type="SAM" id="MobiDB-lite"/>
    </source>
</evidence>
<evidence type="ECO:0000313" key="2">
    <source>
        <dbReference type="EMBL" id="OJD24739.1"/>
    </source>
</evidence>
<gene>
    <name evidence="2" type="ORF">ACJ73_03894</name>
</gene>
<feature type="region of interest" description="Disordered" evidence="1">
    <location>
        <begin position="1"/>
        <end position="29"/>
    </location>
</feature>
<dbReference type="InterPro" id="IPR022198">
    <property type="entry name" value="DUF3723"/>
</dbReference>
<organism evidence="2 3">
    <name type="scientific">Blastomyces percursus</name>
    <dbReference type="NCBI Taxonomy" id="1658174"/>
    <lineage>
        <taxon>Eukaryota</taxon>
        <taxon>Fungi</taxon>
        <taxon>Dikarya</taxon>
        <taxon>Ascomycota</taxon>
        <taxon>Pezizomycotina</taxon>
        <taxon>Eurotiomycetes</taxon>
        <taxon>Eurotiomycetidae</taxon>
        <taxon>Onygenales</taxon>
        <taxon>Ajellomycetaceae</taxon>
        <taxon>Blastomyces</taxon>
    </lineage>
</organism>
<dbReference type="EMBL" id="LGTZ01000499">
    <property type="protein sequence ID" value="OJD24739.1"/>
    <property type="molecule type" value="Genomic_DNA"/>
</dbReference>
<name>A0A1J9QWX9_9EURO</name>
<accession>A0A1J9QWX9</accession>
<keyword evidence="3" id="KW-1185">Reference proteome</keyword>
<proteinExistence type="predicted"/>
<evidence type="ECO:0000313" key="3">
    <source>
        <dbReference type="Proteomes" id="UP000242791"/>
    </source>
</evidence>
<comment type="caution">
    <text evidence="2">The sequence shown here is derived from an EMBL/GenBank/DDBJ whole genome shotgun (WGS) entry which is preliminary data.</text>
</comment>
<dbReference type="Pfam" id="PF12520">
    <property type="entry name" value="DUF3723"/>
    <property type="match status" value="1"/>
</dbReference>
<dbReference type="VEuPathDB" id="FungiDB:ACJ73_03894"/>
<feature type="compositionally biased region" description="Basic and acidic residues" evidence="1">
    <location>
        <begin position="1"/>
        <end position="12"/>
    </location>
</feature>
<dbReference type="Proteomes" id="UP000242791">
    <property type="component" value="Unassembled WGS sequence"/>
</dbReference>
<sequence>MQRRESERRAAVEDTAVSEQSNTHAFDGVLGIPGHRNAMRISMLHRVMAVGCDEVSSRPASSVPHVNVRRIIHYLNYVKDFWFSLVNDDPESVAEGD</sequence>
<protein>
    <submittedName>
        <fullName evidence="2">Uncharacterized protein</fullName>
    </submittedName>
</protein>
<reference evidence="2 3" key="1">
    <citation type="submission" date="2015-08" db="EMBL/GenBank/DDBJ databases">
        <title>Emmonsia species relationships and genome sequence.</title>
        <authorList>
            <person name="Cuomo C.A."/>
            <person name="Schwartz I.S."/>
            <person name="Kenyon C."/>
            <person name="De Hoog G.S."/>
            <person name="Govender N.P."/>
            <person name="Botha A."/>
            <person name="Moreno L."/>
            <person name="De Vries M."/>
            <person name="Munoz J.F."/>
            <person name="Stielow J.B."/>
        </authorList>
    </citation>
    <scope>NUCLEOTIDE SEQUENCE [LARGE SCALE GENOMIC DNA]</scope>
    <source>
        <strain evidence="2 3">EI222</strain>
    </source>
</reference>